<dbReference type="AlphaFoldDB" id="A0A1H7V4V2"/>
<evidence type="ECO:0000256" key="2">
    <source>
        <dbReference type="ARBA" id="ARBA00022475"/>
    </source>
</evidence>
<dbReference type="GO" id="GO:0055091">
    <property type="term" value="P:phospholipid homeostasis"/>
    <property type="evidence" value="ECO:0007669"/>
    <property type="project" value="TreeGrafter"/>
</dbReference>
<evidence type="ECO:0000256" key="5">
    <source>
        <dbReference type="ARBA" id="ARBA00023136"/>
    </source>
</evidence>
<feature type="transmembrane region" description="Helical" evidence="6">
    <location>
        <begin position="460"/>
        <end position="482"/>
    </location>
</feature>
<feature type="transmembrane region" description="Helical" evidence="6">
    <location>
        <begin position="388"/>
        <end position="408"/>
    </location>
</feature>
<evidence type="ECO:0000256" key="6">
    <source>
        <dbReference type="SAM" id="Phobius"/>
    </source>
</evidence>
<feature type="transmembrane region" description="Helical" evidence="6">
    <location>
        <begin position="109"/>
        <end position="128"/>
    </location>
</feature>
<dbReference type="InterPro" id="IPR035952">
    <property type="entry name" value="Rhomboid-like_sf"/>
</dbReference>
<dbReference type="SUPFAM" id="SSF144091">
    <property type="entry name" value="Rhomboid-like"/>
    <property type="match status" value="1"/>
</dbReference>
<dbReference type="SUPFAM" id="SSF55729">
    <property type="entry name" value="Acyl-CoA N-acyltransferases (Nat)"/>
    <property type="match status" value="1"/>
</dbReference>
<dbReference type="Gene3D" id="1.20.1540.10">
    <property type="entry name" value="Rhomboid-like"/>
    <property type="match status" value="1"/>
</dbReference>
<reference evidence="9" key="1">
    <citation type="submission" date="2016-10" db="EMBL/GenBank/DDBJ databases">
        <authorList>
            <person name="Varghese N."/>
        </authorList>
    </citation>
    <scope>NUCLEOTIDE SEQUENCE [LARGE SCALE GENOMIC DNA]</scope>
    <source>
        <strain evidence="9">DSM 45096 / BCRC 16803 / CGMCC 4.1857 / CIP 109030 / JCM 12277 / KCTC 19219 / NBRC 100920 / 33214</strain>
    </source>
</reference>
<feature type="transmembrane region" description="Helical" evidence="6">
    <location>
        <begin position="229"/>
        <end position="248"/>
    </location>
</feature>
<gene>
    <name evidence="8" type="ORF">SAMN05414137_11753</name>
</gene>
<sequence length="837" mass="90514">MTGAALEQTGGGRLHRWWAASAGVLGILAKAPLSLTLVVVFLVLGLGARGATDWAGLGTSTVAEGRWWSLFTYGVWEYGTFGFLVAIGLTLITLLPAERRLGSVKAGSLFLLCQVGGGLLAVAAMEIGGVAGDGWLGGLIGNRTVGPTPGLVGVGLAFSATLTALWRRRLRLLLVTGTLLFLFYAGEVVDLARTGAAAIGLTAGVLLFTKRRSLRDLRLLPSSHAETRLLVAVFGSVPALGPLVTWFTRDHDGPLALYRELFIGVDTSAASVDAACAGPLAGTQGCTNARVDFALANSPDVFVYWVPLLLIAVVAVGLWRGRSMAWWAAVILRLLLLAALLRYFLLKHETATGSFTLYSILQLCVPTAMLVVLFLTRRHFRIRAERETVLTFLSIAVLTFLAVGAVYIKFGYDARAEFDPVPAFHQLVSDYPKRLVPPAYLPLMGKHLGTFLPVTLHAKALWEFTGPVFWLIVLGGLLVAFWRAGVRHKVDSSAPAEELLLRHGGSTLSWMSTWPGNDHWISPDGGAAIAYRVIGNTALTLGGPYGDPASRGPAVAEFTASCDDRGWTPCFYSVSQETKDVTDALGWSSLQVAEDTLLLLPDLAFTGKRWQDVRSALNRAGKAGVSAHWYTWPTAPIAVQEQVRALSEEWVADKGLPEMGFTLGGLAELEDPRVRILVALDQENTLQGITSWLPCYQDGQPVGWTLDFMRRGNGSFQGVMEYLIATAALTFKDEGAQYLSLSGAPLARMDRGEQAAPLQRLLDVLGRALEPAYGFRSLLHFKAKFQPTYLPLYLVYPDPAQLPAIANAIGKAYLPHVTTGQMLRLSRRFTAGQTRWG</sequence>
<keyword evidence="4 6" id="KW-1133">Transmembrane helix</keyword>
<feature type="domain" description="Phosphatidylglycerol lysyltransferase C-terminal" evidence="7">
    <location>
        <begin position="499"/>
        <end position="796"/>
    </location>
</feature>
<dbReference type="PANTHER" id="PTHR34697:SF2">
    <property type="entry name" value="PHOSPHATIDYLGLYCEROL LYSYLTRANSFERASE"/>
    <property type="match status" value="1"/>
</dbReference>
<feature type="transmembrane region" description="Helical" evidence="6">
    <location>
        <begin position="148"/>
        <end position="165"/>
    </location>
</feature>
<keyword evidence="5 6" id="KW-0472">Membrane</keyword>
<name>A0A1H7V4V2_STRJI</name>
<feature type="transmembrane region" description="Helical" evidence="6">
    <location>
        <begin position="302"/>
        <end position="319"/>
    </location>
</feature>
<dbReference type="PANTHER" id="PTHR34697">
    <property type="entry name" value="PHOSPHATIDYLGLYCEROL LYSYLTRANSFERASE"/>
    <property type="match status" value="1"/>
</dbReference>
<dbReference type="EMBL" id="FOAZ01000017">
    <property type="protein sequence ID" value="SEM03717.1"/>
    <property type="molecule type" value="Genomic_DNA"/>
</dbReference>
<feature type="transmembrane region" description="Helical" evidence="6">
    <location>
        <begin position="17"/>
        <end position="44"/>
    </location>
</feature>
<dbReference type="Pfam" id="PF09924">
    <property type="entry name" value="LPG_synthase_C"/>
    <property type="match status" value="1"/>
</dbReference>
<evidence type="ECO:0000256" key="3">
    <source>
        <dbReference type="ARBA" id="ARBA00022692"/>
    </source>
</evidence>
<evidence type="ECO:0000259" key="7">
    <source>
        <dbReference type="Pfam" id="PF09924"/>
    </source>
</evidence>
<accession>A0A1H7V4V2</accession>
<proteinExistence type="predicted"/>
<protein>
    <submittedName>
        <fullName evidence="8">Lysylphosphatidylglycerol synthetase, C-terminal domain, DUF2156 family</fullName>
    </submittedName>
</protein>
<feature type="transmembrane region" description="Helical" evidence="6">
    <location>
        <begin position="170"/>
        <end position="186"/>
    </location>
</feature>
<dbReference type="OrthoDB" id="594838at2"/>
<evidence type="ECO:0000256" key="4">
    <source>
        <dbReference type="ARBA" id="ARBA00022989"/>
    </source>
</evidence>
<dbReference type="Proteomes" id="UP000183015">
    <property type="component" value="Unassembled WGS sequence"/>
</dbReference>
<keyword evidence="3 6" id="KW-0812">Transmembrane</keyword>
<dbReference type="InterPro" id="IPR051211">
    <property type="entry name" value="PG_lysyltransferase"/>
</dbReference>
<feature type="transmembrane region" description="Helical" evidence="6">
    <location>
        <begin position="192"/>
        <end position="209"/>
    </location>
</feature>
<feature type="transmembrane region" description="Helical" evidence="6">
    <location>
        <begin position="78"/>
        <end position="97"/>
    </location>
</feature>
<dbReference type="GO" id="GO:0005886">
    <property type="term" value="C:plasma membrane"/>
    <property type="evidence" value="ECO:0007669"/>
    <property type="project" value="UniProtKB-SubCell"/>
</dbReference>
<evidence type="ECO:0000313" key="9">
    <source>
        <dbReference type="Proteomes" id="UP000183015"/>
    </source>
</evidence>
<comment type="subcellular location">
    <subcellularLocation>
        <location evidence="1">Cell membrane</location>
        <topology evidence="1">Multi-pass membrane protein</topology>
    </subcellularLocation>
</comment>
<dbReference type="RefSeq" id="WP_052438368.1">
    <property type="nucleotide sequence ID" value="NZ_BBPN01000004.1"/>
</dbReference>
<evidence type="ECO:0000313" key="8">
    <source>
        <dbReference type="EMBL" id="SEM03717.1"/>
    </source>
</evidence>
<dbReference type="InterPro" id="IPR024320">
    <property type="entry name" value="LPG_synthase_C"/>
</dbReference>
<dbReference type="GO" id="GO:0016755">
    <property type="term" value="F:aminoacyltransferase activity"/>
    <property type="evidence" value="ECO:0007669"/>
    <property type="project" value="TreeGrafter"/>
</dbReference>
<keyword evidence="9" id="KW-1185">Reference proteome</keyword>
<organism evidence="8 9">
    <name type="scientific">Streptacidiphilus jiangxiensis</name>
    <dbReference type="NCBI Taxonomy" id="235985"/>
    <lineage>
        <taxon>Bacteria</taxon>
        <taxon>Bacillati</taxon>
        <taxon>Actinomycetota</taxon>
        <taxon>Actinomycetes</taxon>
        <taxon>Kitasatosporales</taxon>
        <taxon>Streptomycetaceae</taxon>
        <taxon>Streptacidiphilus</taxon>
    </lineage>
</organism>
<keyword evidence="2" id="KW-1003">Cell membrane</keyword>
<feature type="transmembrane region" description="Helical" evidence="6">
    <location>
        <begin position="326"/>
        <end position="345"/>
    </location>
</feature>
<feature type="transmembrane region" description="Helical" evidence="6">
    <location>
        <begin position="357"/>
        <end position="376"/>
    </location>
</feature>
<dbReference type="eggNOG" id="COG2898">
    <property type="taxonomic scope" value="Bacteria"/>
</dbReference>
<dbReference type="STRING" id="235985.SAMN05414137_11753"/>
<evidence type="ECO:0000256" key="1">
    <source>
        <dbReference type="ARBA" id="ARBA00004651"/>
    </source>
</evidence>
<dbReference type="InterPro" id="IPR016181">
    <property type="entry name" value="Acyl_CoA_acyltransferase"/>
</dbReference>